<proteinExistence type="predicted"/>
<comment type="caution">
    <text evidence="2">The sequence shown here is derived from an EMBL/GenBank/DDBJ whole genome shotgun (WGS) entry which is preliminary data.</text>
</comment>
<organism evidence="2 3">
    <name type="scientific">Pleurodeles waltl</name>
    <name type="common">Iberian ribbed newt</name>
    <dbReference type="NCBI Taxonomy" id="8319"/>
    <lineage>
        <taxon>Eukaryota</taxon>
        <taxon>Metazoa</taxon>
        <taxon>Chordata</taxon>
        <taxon>Craniata</taxon>
        <taxon>Vertebrata</taxon>
        <taxon>Euteleostomi</taxon>
        <taxon>Amphibia</taxon>
        <taxon>Batrachia</taxon>
        <taxon>Caudata</taxon>
        <taxon>Salamandroidea</taxon>
        <taxon>Salamandridae</taxon>
        <taxon>Pleurodelinae</taxon>
        <taxon>Pleurodeles</taxon>
    </lineage>
</organism>
<gene>
    <name evidence="2" type="ORF">NDU88_002373</name>
</gene>
<name>A0AAV7TLF8_PLEWA</name>
<sequence length="76" mass="8420">MKTSRGVSRFSRGRCQRRTKTAEEWSGADDAGTKTTKYADAQQPLKRKATRQADWPCSGKSVAQSGTVLRQDGDQE</sequence>
<evidence type="ECO:0000313" key="2">
    <source>
        <dbReference type="EMBL" id="KAJ1177111.1"/>
    </source>
</evidence>
<dbReference type="Proteomes" id="UP001066276">
    <property type="component" value="Chromosome 3_2"/>
</dbReference>
<reference evidence="2" key="1">
    <citation type="journal article" date="2022" name="bioRxiv">
        <title>Sequencing and chromosome-scale assembly of the giantPleurodeles waltlgenome.</title>
        <authorList>
            <person name="Brown T."/>
            <person name="Elewa A."/>
            <person name="Iarovenko S."/>
            <person name="Subramanian E."/>
            <person name="Araus A.J."/>
            <person name="Petzold A."/>
            <person name="Susuki M."/>
            <person name="Suzuki K.-i.T."/>
            <person name="Hayashi T."/>
            <person name="Toyoda A."/>
            <person name="Oliveira C."/>
            <person name="Osipova E."/>
            <person name="Leigh N.D."/>
            <person name="Simon A."/>
            <person name="Yun M.H."/>
        </authorList>
    </citation>
    <scope>NUCLEOTIDE SEQUENCE</scope>
    <source>
        <strain evidence="2">20211129_DDA</strain>
        <tissue evidence="2">Liver</tissue>
    </source>
</reference>
<accession>A0AAV7TLF8</accession>
<dbReference type="EMBL" id="JANPWB010000006">
    <property type="protein sequence ID" value="KAJ1177111.1"/>
    <property type="molecule type" value="Genomic_DNA"/>
</dbReference>
<protein>
    <submittedName>
        <fullName evidence="2">Uncharacterized protein</fullName>
    </submittedName>
</protein>
<feature type="region of interest" description="Disordered" evidence="1">
    <location>
        <begin position="1"/>
        <end position="76"/>
    </location>
</feature>
<evidence type="ECO:0000256" key="1">
    <source>
        <dbReference type="SAM" id="MobiDB-lite"/>
    </source>
</evidence>
<evidence type="ECO:0000313" key="3">
    <source>
        <dbReference type="Proteomes" id="UP001066276"/>
    </source>
</evidence>
<keyword evidence="3" id="KW-1185">Reference proteome</keyword>
<dbReference type="AlphaFoldDB" id="A0AAV7TLF8"/>